<keyword evidence="1" id="KW-1133">Transmembrane helix</keyword>
<dbReference type="EMBL" id="JAMZFW010000004">
    <property type="protein sequence ID" value="MCP1101641.1"/>
    <property type="molecule type" value="Genomic_DNA"/>
</dbReference>
<dbReference type="PIRSF" id="PIRSF016789">
    <property type="entry name" value="DUF454"/>
    <property type="match status" value="1"/>
</dbReference>
<name>A0ABT1E732_9FIRM</name>
<keyword evidence="3" id="KW-1185">Reference proteome</keyword>
<evidence type="ECO:0000313" key="3">
    <source>
        <dbReference type="Proteomes" id="UP001523566"/>
    </source>
</evidence>
<feature type="transmembrane region" description="Helical" evidence="1">
    <location>
        <begin position="6"/>
        <end position="30"/>
    </location>
</feature>
<dbReference type="PANTHER" id="PTHR35813:SF1">
    <property type="entry name" value="INNER MEMBRANE PROTEIN YBAN"/>
    <property type="match status" value="1"/>
</dbReference>
<organism evidence="2 3">
    <name type="scientific">Aequitasia blattaphilus</name>
    <dbReference type="NCBI Taxonomy" id="2949332"/>
    <lineage>
        <taxon>Bacteria</taxon>
        <taxon>Bacillati</taxon>
        <taxon>Bacillota</taxon>
        <taxon>Clostridia</taxon>
        <taxon>Lachnospirales</taxon>
        <taxon>Lachnospiraceae</taxon>
        <taxon>Aequitasia</taxon>
    </lineage>
</organism>
<protein>
    <submittedName>
        <fullName evidence="2">YbaN family protein</fullName>
    </submittedName>
</protein>
<proteinExistence type="predicted"/>
<dbReference type="InterPro" id="IPR007401">
    <property type="entry name" value="DUF454"/>
</dbReference>
<keyword evidence="1" id="KW-0812">Transmembrane</keyword>
<accession>A0ABT1E732</accession>
<comment type="caution">
    <text evidence="2">The sequence shown here is derived from an EMBL/GenBank/DDBJ whole genome shotgun (WGS) entry which is preliminary data.</text>
</comment>
<sequence length="138" mass="15907">MKQGPLKIFWITLGLISLGVGIIGAILPLLPSFPFLMLTLFSFAKSSEKLHSWFLGTKIYKENLESYVVSKSMKMSTKIRIIFTVTVVMGFGFYMMDKVPVGRIVLGFVWVFHVLYFIFGVKTLKHENRKSKEEIRYD</sequence>
<dbReference type="Proteomes" id="UP001523566">
    <property type="component" value="Unassembled WGS sequence"/>
</dbReference>
<reference evidence="2 3" key="1">
    <citation type="journal article" date="2022" name="Genome Biol. Evol.">
        <title>Host diet, physiology and behaviors set the stage for Lachnospiraceae cladogenesis.</title>
        <authorList>
            <person name="Vera-Ponce De Leon A."/>
            <person name="Schneider M."/>
            <person name="Jahnes B.C."/>
            <person name="Sadowski V."/>
            <person name="Camuy-Velez L.A."/>
            <person name="Duan J."/>
            <person name="Sabree Z.L."/>
        </authorList>
    </citation>
    <scope>NUCLEOTIDE SEQUENCE [LARGE SCALE GENOMIC DNA]</scope>
    <source>
        <strain evidence="2 3">PAL113</strain>
    </source>
</reference>
<dbReference type="Pfam" id="PF04304">
    <property type="entry name" value="DUF454"/>
    <property type="match status" value="1"/>
</dbReference>
<evidence type="ECO:0000313" key="2">
    <source>
        <dbReference type="EMBL" id="MCP1101641.1"/>
    </source>
</evidence>
<evidence type="ECO:0000256" key="1">
    <source>
        <dbReference type="SAM" id="Phobius"/>
    </source>
</evidence>
<keyword evidence="1" id="KW-0472">Membrane</keyword>
<feature type="transmembrane region" description="Helical" evidence="1">
    <location>
        <begin position="102"/>
        <end position="121"/>
    </location>
</feature>
<dbReference type="RefSeq" id="WP_262065427.1">
    <property type="nucleotide sequence ID" value="NZ_JAMXOD010000004.1"/>
</dbReference>
<dbReference type="PANTHER" id="PTHR35813">
    <property type="entry name" value="INNER MEMBRANE PROTEIN YBAN"/>
    <property type="match status" value="1"/>
</dbReference>
<gene>
    <name evidence="2" type="ORF">NK125_04335</name>
</gene>